<proteinExistence type="predicted"/>
<accession>A0ACB8TS63</accession>
<name>A0ACB8TS63_9APHY</name>
<organism evidence="1 2">
    <name type="scientific">Irpex rosettiformis</name>
    <dbReference type="NCBI Taxonomy" id="378272"/>
    <lineage>
        <taxon>Eukaryota</taxon>
        <taxon>Fungi</taxon>
        <taxon>Dikarya</taxon>
        <taxon>Basidiomycota</taxon>
        <taxon>Agaricomycotina</taxon>
        <taxon>Agaricomycetes</taxon>
        <taxon>Polyporales</taxon>
        <taxon>Irpicaceae</taxon>
        <taxon>Irpex</taxon>
    </lineage>
</organism>
<protein>
    <submittedName>
        <fullName evidence="1">Uncharacterized protein</fullName>
    </submittedName>
</protein>
<keyword evidence="2" id="KW-1185">Reference proteome</keyword>
<dbReference type="EMBL" id="MU274937">
    <property type="protein sequence ID" value="KAI0084890.1"/>
    <property type="molecule type" value="Genomic_DNA"/>
</dbReference>
<sequence length="495" mass="53851">MSSYLYELPTTGAVAFSDFLHDESASYISDISDTTEARANLRAALKESKRTQDSEKDYLKLVKIVDDYIPKLCGIIAAVKAGELVVKSEPIFSWRTTLSSTLFHTSPRLPVPSLAAELGFTLLTYAFLLSNLSRAVVTNLGMYEFERGISDVERKVKDERLGFAVTLLCKVAGVYEYIAKNVVSDWEAAREKAVAGGMNCPYPPDLSREVLIGLSKLALGDAQNLAVRKLLTRAAFDSTVSPGPPLPKSHPPPALASKLHLECAALYSSGRALVKTPGASRSSISHSHSSSSNSKFKLPGKSSGSSGKDDNVSDEVVPELRRYLADEISVHNALAHKWLGVDYGETHDGAGTSVGFLMWSKKELEELKGGGSSSGLNIGSDREKMMRDARKARVHAELESVGVFLKGYKRMNDSMAFQSVPPQTELQGLIPAGRMAVALRPYAHPTPAFGPGSLEYARKKTEELELLESEGNTEGNELITPTTETSNYSMDRPYY</sequence>
<comment type="caution">
    <text evidence="1">The sequence shown here is derived from an EMBL/GenBank/DDBJ whole genome shotgun (WGS) entry which is preliminary data.</text>
</comment>
<evidence type="ECO:0000313" key="2">
    <source>
        <dbReference type="Proteomes" id="UP001055072"/>
    </source>
</evidence>
<dbReference type="Proteomes" id="UP001055072">
    <property type="component" value="Unassembled WGS sequence"/>
</dbReference>
<evidence type="ECO:0000313" key="1">
    <source>
        <dbReference type="EMBL" id="KAI0084890.1"/>
    </source>
</evidence>
<gene>
    <name evidence="1" type="ORF">BDY19DRAFT_997290</name>
</gene>
<reference evidence="1" key="1">
    <citation type="journal article" date="2021" name="Environ. Microbiol.">
        <title>Gene family expansions and transcriptome signatures uncover fungal adaptations to wood decay.</title>
        <authorList>
            <person name="Hage H."/>
            <person name="Miyauchi S."/>
            <person name="Viragh M."/>
            <person name="Drula E."/>
            <person name="Min B."/>
            <person name="Chaduli D."/>
            <person name="Navarro D."/>
            <person name="Favel A."/>
            <person name="Norest M."/>
            <person name="Lesage-Meessen L."/>
            <person name="Balint B."/>
            <person name="Merenyi Z."/>
            <person name="de Eugenio L."/>
            <person name="Morin E."/>
            <person name="Martinez A.T."/>
            <person name="Baldrian P."/>
            <person name="Stursova M."/>
            <person name="Martinez M.J."/>
            <person name="Novotny C."/>
            <person name="Magnuson J.K."/>
            <person name="Spatafora J.W."/>
            <person name="Maurice S."/>
            <person name="Pangilinan J."/>
            <person name="Andreopoulos W."/>
            <person name="LaButti K."/>
            <person name="Hundley H."/>
            <person name="Na H."/>
            <person name="Kuo A."/>
            <person name="Barry K."/>
            <person name="Lipzen A."/>
            <person name="Henrissat B."/>
            <person name="Riley R."/>
            <person name="Ahrendt S."/>
            <person name="Nagy L.G."/>
            <person name="Grigoriev I.V."/>
            <person name="Martin F."/>
            <person name="Rosso M.N."/>
        </authorList>
    </citation>
    <scope>NUCLEOTIDE SEQUENCE</scope>
    <source>
        <strain evidence="1">CBS 384.51</strain>
    </source>
</reference>